<name>A0A369VWR3_9SPHN</name>
<keyword evidence="4" id="KW-1185">Reference proteome</keyword>
<feature type="compositionally biased region" description="Basic and acidic residues" evidence="1">
    <location>
        <begin position="62"/>
        <end position="81"/>
    </location>
</feature>
<evidence type="ECO:0000256" key="1">
    <source>
        <dbReference type="SAM" id="MobiDB-lite"/>
    </source>
</evidence>
<feature type="compositionally biased region" description="Pro residues" evidence="1">
    <location>
        <begin position="87"/>
        <end position="104"/>
    </location>
</feature>
<evidence type="ECO:0000313" key="3">
    <source>
        <dbReference type="EMBL" id="RDE06824.1"/>
    </source>
</evidence>
<dbReference type="RefSeq" id="WP_114686403.1">
    <property type="nucleotide sequence ID" value="NZ_QQNB01000001.1"/>
</dbReference>
<protein>
    <recommendedName>
        <fullName evidence="5">Protein TonB</fullName>
    </recommendedName>
</protein>
<feature type="region of interest" description="Disordered" evidence="1">
    <location>
        <begin position="55"/>
        <end position="106"/>
    </location>
</feature>
<keyword evidence="2" id="KW-1133">Transmembrane helix</keyword>
<accession>A0A369VWR3</accession>
<sequence length="257" mass="27771">MRAATYRTSSYAARSSPRSRAASFVAAAGIVLLILLALFRLGGVLPDRFGEGRPLATFDVTPEGKSEKAAARQSPRVERARQQQAPAPRPVTPRETPPPLPVPPSQWVLPGVMKLSREEFAKTDIGRFPSKGDSKAGDALADAGGGTRDSDDDGSVGRGPNGQKLYPAQWYRRPPRSQTAPYMPAGKTGWGMIACRTVDRYHVEDCQELGETPGSGIARGLRQAAWQFLVRPPTVNGKPQVGAWVRIRFDLVEGPAE</sequence>
<keyword evidence="2" id="KW-0812">Transmembrane</keyword>
<dbReference type="AlphaFoldDB" id="A0A369VWR3"/>
<reference evidence="3 4" key="1">
    <citation type="submission" date="2018-07" db="EMBL/GenBank/DDBJ databases">
        <title>a novel species of Sphingomonas isolated from the rhizosphere soil of Araceae plant.</title>
        <authorList>
            <person name="Zhiyong W."/>
            <person name="Qinglan Z."/>
            <person name="Zhiwei F."/>
            <person name="Ding X."/>
            <person name="Gejiao W."/>
            <person name="Shixue Z."/>
        </authorList>
    </citation>
    <scope>NUCLEOTIDE SEQUENCE [LARGE SCALE GENOMIC DNA]</scope>
    <source>
        <strain evidence="3 4">WZY 27</strain>
    </source>
</reference>
<organism evidence="3 4">
    <name type="scientific">Sphingomonas aracearum</name>
    <dbReference type="NCBI Taxonomy" id="2283317"/>
    <lineage>
        <taxon>Bacteria</taxon>
        <taxon>Pseudomonadati</taxon>
        <taxon>Pseudomonadota</taxon>
        <taxon>Alphaproteobacteria</taxon>
        <taxon>Sphingomonadales</taxon>
        <taxon>Sphingomonadaceae</taxon>
        <taxon>Sphingomonas</taxon>
    </lineage>
</organism>
<dbReference type="Proteomes" id="UP000253918">
    <property type="component" value="Unassembled WGS sequence"/>
</dbReference>
<evidence type="ECO:0008006" key="5">
    <source>
        <dbReference type="Google" id="ProtNLM"/>
    </source>
</evidence>
<keyword evidence="2" id="KW-0472">Membrane</keyword>
<gene>
    <name evidence="3" type="ORF">DVW87_03850</name>
</gene>
<proteinExistence type="predicted"/>
<comment type="caution">
    <text evidence="3">The sequence shown here is derived from an EMBL/GenBank/DDBJ whole genome shotgun (WGS) entry which is preliminary data.</text>
</comment>
<dbReference type="OrthoDB" id="7410762at2"/>
<feature type="compositionally biased region" description="Basic and acidic residues" evidence="1">
    <location>
        <begin position="123"/>
        <end position="136"/>
    </location>
</feature>
<dbReference type="EMBL" id="QQNB01000001">
    <property type="protein sequence ID" value="RDE06824.1"/>
    <property type="molecule type" value="Genomic_DNA"/>
</dbReference>
<feature type="region of interest" description="Disordered" evidence="1">
    <location>
        <begin position="123"/>
        <end position="167"/>
    </location>
</feature>
<feature type="transmembrane region" description="Helical" evidence="2">
    <location>
        <begin position="21"/>
        <end position="39"/>
    </location>
</feature>
<evidence type="ECO:0000313" key="4">
    <source>
        <dbReference type="Proteomes" id="UP000253918"/>
    </source>
</evidence>
<evidence type="ECO:0000256" key="2">
    <source>
        <dbReference type="SAM" id="Phobius"/>
    </source>
</evidence>